<keyword evidence="3" id="KW-1185">Reference proteome</keyword>
<sequence length="230" mass="26964">MCLITKHTSFNTNKSLKQYGNSRLREMLPESLDYHRFKLKEFSKAYKITEAEKSNSPKFLHKSQNHLDGMAEATPKDYTKIASPFPWISTKEFSVDRFHTNSQERNQTSSNMASHSMSKSMEKLKKIYKINKIRKNTRGHVKSRRYKSKRELSLDSQEENDLRAQLFDYANSKPELPSIEASMDLRKLSHFDLRTPAIKQSSSKRSFHSKRINCSTRAFSMKTKQSIRKR</sequence>
<evidence type="ECO:0000313" key="3">
    <source>
        <dbReference type="Proteomes" id="UP001295684"/>
    </source>
</evidence>
<feature type="compositionally biased region" description="Basic residues" evidence="1">
    <location>
        <begin position="136"/>
        <end position="148"/>
    </location>
</feature>
<gene>
    <name evidence="2" type="ORF">ECRASSUSDP1_LOCUS11497</name>
</gene>
<feature type="region of interest" description="Disordered" evidence="1">
    <location>
        <begin position="136"/>
        <end position="157"/>
    </location>
</feature>
<proteinExistence type="predicted"/>
<dbReference type="EMBL" id="CAMPGE010011353">
    <property type="protein sequence ID" value="CAI2370189.1"/>
    <property type="molecule type" value="Genomic_DNA"/>
</dbReference>
<dbReference type="AlphaFoldDB" id="A0AAD1US01"/>
<name>A0AAD1US01_EUPCR</name>
<protein>
    <submittedName>
        <fullName evidence="2">Uncharacterized protein</fullName>
    </submittedName>
</protein>
<organism evidence="2 3">
    <name type="scientific">Euplotes crassus</name>
    <dbReference type="NCBI Taxonomy" id="5936"/>
    <lineage>
        <taxon>Eukaryota</taxon>
        <taxon>Sar</taxon>
        <taxon>Alveolata</taxon>
        <taxon>Ciliophora</taxon>
        <taxon>Intramacronucleata</taxon>
        <taxon>Spirotrichea</taxon>
        <taxon>Hypotrichia</taxon>
        <taxon>Euplotida</taxon>
        <taxon>Euplotidae</taxon>
        <taxon>Moneuplotes</taxon>
    </lineage>
</organism>
<reference evidence="2" key="1">
    <citation type="submission" date="2023-07" db="EMBL/GenBank/DDBJ databases">
        <authorList>
            <consortium name="AG Swart"/>
            <person name="Singh M."/>
            <person name="Singh A."/>
            <person name="Seah K."/>
            <person name="Emmerich C."/>
        </authorList>
    </citation>
    <scope>NUCLEOTIDE SEQUENCE</scope>
    <source>
        <strain evidence="2">DP1</strain>
    </source>
</reference>
<comment type="caution">
    <text evidence="2">The sequence shown here is derived from an EMBL/GenBank/DDBJ whole genome shotgun (WGS) entry which is preliminary data.</text>
</comment>
<evidence type="ECO:0000313" key="2">
    <source>
        <dbReference type="EMBL" id="CAI2370189.1"/>
    </source>
</evidence>
<evidence type="ECO:0000256" key="1">
    <source>
        <dbReference type="SAM" id="MobiDB-lite"/>
    </source>
</evidence>
<dbReference type="Proteomes" id="UP001295684">
    <property type="component" value="Unassembled WGS sequence"/>
</dbReference>
<accession>A0AAD1US01</accession>